<gene>
    <name evidence="2" type="ORF">PT974_11933</name>
</gene>
<dbReference type="EMBL" id="JAVFKD010000016">
    <property type="protein sequence ID" value="KAK5987799.1"/>
    <property type="molecule type" value="Genomic_DNA"/>
</dbReference>
<evidence type="ECO:0000259" key="1">
    <source>
        <dbReference type="SMART" id="SM00973"/>
    </source>
</evidence>
<dbReference type="InterPro" id="IPR052247">
    <property type="entry name" value="Meiotic_Crossover_Helicase"/>
</dbReference>
<dbReference type="Proteomes" id="UP001338125">
    <property type="component" value="Unassembled WGS sequence"/>
</dbReference>
<dbReference type="Pfam" id="PF02889">
    <property type="entry name" value="Sec63"/>
    <property type="match status" value="1"/>
</dbReference>
<protein>
    <submittedName>
        <fullName evidence="2">ATP-dependent DNA helicase MER3-like protein</fullName>
    </submittedName>
</protein>
<comment type="caution">
    <text evidence="2">The sequence shown here is derived from an EMBL/GenBank/DDBJ whole genome shotgun (WGS) entry which is preliminary data.</text>
</comment>
<organism evidence="2 3">
    <name type="scientific">Cladobotryum mycophilum</name>
    <dbReference type="NCBI Taxonomy" id="491253"/>
    <lineage>
        <taxon>Eukaryota</taxon>
        <taxon>Fungi</taxon>
        <taxon>Dikarya</taxon>
        <taxon>Ascomycota</taxon>
        <taxon>Pezizomycotina</taxon>
        <taxon>Sordariomycetes</taxon>
        <taxon>Hypocreomycetidae</taxon>
        <taxon>Hypocreales</taxon>
        <taxon>Hypocreaceae</taxon>
        <taxon>Cladobotryum</taxon>
    </lineage>
</organism>
<name>A0ABR0S769_9HYPO</name>
<sequence>MASQIPASRCSSQPAAQSGSTMANEIQIRYKLSAPTYKILCGIQKAPERRHVLETACQAFEFRSFPIKQAEGNLFREINSHTAIPYPINGSVTQPWHKVFLLVQTDLMRTGWPNKISASGRKELRQESPLIYKLLDKTIRCLVDIMGERQDGRGVIVALDVLRSVKAQVWEGNAMELLQVEGIGQVKMQRLVDGGVRTIKQLAEMEFYHIERLLSRNPPFGHEILSQLSGFPALTMRVEVVDKYAPQSGAQGLDAVGKSAVHQLWVVRVILGYENESLPSWCRRSPWTTFAIEGEDGRLVWFWRGSAKRLDGGKEMVIGLDAKKGENLKAVFACEEIVGTIIRHTFCV</sequence>
<proteinExistence type="predicted"/>
<dbReference type="PANTHER" id="PTHR47835">
    <property type="entry name" value="HFM1, ATP DEPENDENT DNA HELICASE HOMOLOG"/>
    <property type="match status" value="1"/>
</dbReference>
<evidence type="ECO:0000313" key="2">
    <source>
        <dbReference type="EMBL" id="KAK5987799.1"/>
    </source>
</evidence>
<keyword evidence="3" id="KW-1185">Reference proteome</keyword>
<feature type="domain" description="SEC63" evidence="1">
    <location>
        <begin position="20"/>
        <end position="348"/>
    </location>
</feature>
<dbReference type="InterPro" id="IPR004179">
    <property type="entry name" value="Sec63-dom"/>
</dbReference>
<evidence type="ECO:0000313" key="3">
    <source>
        <dbReference type="Proteomes" id="UP001338125"/>
    </source>
</evidence>
<dbReference type="SMART" id="SM00973">
    <property type="entry name" value="Sec63"/>
    <property type="match status" value="1"/>
</dbReference>
<dbReference type="PANTHER" id="PTHR47835:SF3">
    <property type="entry name" value="HELICASE FOR MEIOSIS 1"/>
    <property type="match status" value="1"/>
</dbReference>
<dbReference type="SUPFAM" id="SSF158702">
    <property type="entry name" value="Sec63 N-terminal domain-like"/>
    <property type="match status" value="1"/>
</dbReference>
<reference evidence="2 3" key="1">
    <citation type="submission" date="2024-01" db="EMBL/GenBank/DDBJ databases">
        <title>Complete genome of Cladobotryum mycophilum ATHUM6906.</title>
        <authorList>
            <person name="Christinaki A.C."/>
            <person name="Myridakis A.I."/>
            <person name="Kouvelis V.N."/>
        </authorList>
    </citation>
    <scope>NUCLEOTIDE SEQUENCE [LARGE SCALE GENOMIC DNA]</scope>
    <source>
        <strain evidence="2 3">ATHUM6906</strain>
    </source>
</reference>
<accession>A0ABR0S769</accession>
<dbReference type="Gene3D" id="1.10.3380.10">
    <property type="entry name" value="Sec63 N-terminal domain-like domain"/>
    <property type="match status" value="1"/>
</dbReference>